<comment type="caution">
    <text evidence="2">The sequence shown here is derived from an EMBL/GenBank/DDBJ whole genome shotgun (WGS) entry which is preliminary data.</text>
</comment>
<feature type="domain" description="Amidohydrolase-related" evidence="1">
    <location>
        <begin position="41"/>
        <end position="291"/>
    </location>
</feature>
<gene>
    <name evidence="2" type="ORF">ENT52_04030</name>
</gene>
<protein>
    <submittedName>
        <fullName evidence="2">Amidohydrolase</fullName>
    </submittedName>
</protein>
<dbReference type="Gene3D" id="3.20.20.140">
    <property type="entry name" value="Metal-dependent hydrolases"/>
    <property type="match status" value="1"/>
</dbReference>
<dbReference type="InterPro" id="IPR006680">
    <property type="entry name" value="Amidohydro-rel"/>
</dbReference>
<keyword evidence="2" id="KW-0378">Hydrolase</keyword>
<dbReference type="EMBL" id="DSYZ01000085">
    <property type="protein sequence ID" value="HGT82878.1"/>
    <property type="molecule type" value="Genomic_DNA"/>
</dbReference>
<sequence length="338" mass="37798">MKRRASSSGYKGMLIDSEGVKHGYLVEGVFEESREEFDDFVITPTFFNAHTHLGDSIAKDPPYLELKSMVGPEGYKFRVLSSNSAEDLKKALIHEVEIAKKSGTTVFLDFRESGIDGLKIVEGVSGVIALGRPRSVEEAEKMVCKGFAMSSARDHDLELLFGIRKIAKKKGILFAIHAGEVDCEDVEIAVELNPDFVVHMNMCEKFLGSFIEAGIPIVSCIRSNFFFDVANPRVYRKLSDYEKWLLGTDNAMLFNPSMLEEMHFSSIVVKNDFAVFRASINGYKIFGEKLGVKNGYVVFKKDWKLKNSRDLISTIVRRVSESDIEAIVDSNSLTCGKV</sequence>
<dbReference type="Pfam" id="PF01979">
    <property type="entry name" value="Amidohydro_1"/>
    <property type="match status" value="1"/>
</dbReference>
<name>A0A7J3M2D4_ARCFL</name>
<dbReference type="InterPro" id="IPR032466">
    <property type="entry name" value="Metal_Hydrolase"/>
</dbReference>
<accession>A0A7J3M2D4</accession>
<reference evidence="2" key="1">
    <citation type="journal article" date="2020" name="mSystems">
        <title>Genome- and Community-Level Interaction Insights into Carbon Utilization and Element Cycling Functions of Hydrothermarchaeota in Hydrothermal Sediment.</title>
        <authorList>
            <person name="Zhou Z."/>
            <person name="Liu Y."/>
            <person name="Xu W."/>
            <person name="Pan J."/>
            <person name="Luo Z.H."/>
            <person name="Li M."/>
        </authorList>
    </citation>
    <scope>NUCLEOTIDE SEQUENCE [LARGE SCALE GENOMIC DNA]</scope>
    <source>
        <strain evidence="2">SpSt-587</strain>
    </source>
</reference>
<proteinExistence type="predicted"/>
<evidence type="ECO:0000259" key="1">
    <source>
        <dbReference type="Pfam" id="PF01979"/>
    </source>
</evidence>
<evidence type="ECO:0000313" key="2">
    <source>
        <dbReference type="EMBL" id="HGT82878.1"/>
    </source>
</evidence>
<dbReference type="GO" id="GO:0016787">
    <property type="term" value="F:hydrolase activity"/>
    <property type="evidence" value="ECO:0007669"/>
    <property type="project" value="UniProtKB-KW"/>
</dbReference>
<organism evidence="2">
    <name type="scientific">Archaeoglobus fulgidus</name>
    <dbReference type="NCBI Taxonomy" id="2234"/>
    <lineage>
        <taxon>Archaea</taxon>
        <taxon>Methanobacteriati</taxon>
        <taxon>Methanobacteriota</taxon>
        <taxon>Archaeoglobi</taxon>
        <taxon>Archaeoglobales</taxon>
        <taxon>Archaeoglobaceae</taxon>
        <taxon>Archaeoglobus</taxon>
    </lineage>
</organism>
<dbReference type="SUPFAM" id="SSF51556">
    <property type="entry name" value="Metallo-dependent hydrolases"/>
    <property type="match status" value="1"/>
</dbReference>
<dbReference type="AlphaFoldDB" id="A0A7J3M2D4"/>